<reference evidence="2 3" key="1">
    <citation type="journal article" date="2019" name="Sci. Rep.">
        <title>Orb-weaving spider Araneus ventricosus genome elucidates the spidroin gene catalogue.</title>
        <authorList>
            <person name="Kono N."/>
            <person name="Nakamura H."/>
            <person name="Ohtoshi R."/>
            <person name="Moran D.A.P."/>
            <person name="Shinohara A."/>
            <person name="Yoshida Y."/>
            <person name="Fujiwara M."/>
            <person name="Mori M."/>
            <person name="Tomita M."/>
            <person name="Arakawa K."/>
        </authorList>
    </citation>
    <scope>NUCLEOTIDE SEQUENCE [LARGE SCALE GENOMIC DNA]</scope>
</reference>
<organism evidence="2 3">
    <name type="scientific">Araneus ventricosus</name>
    <name type="common">Orbweaver spider</name>
    <name type="synonym">Epeira ventricosa</name>
    <dbReference type="NCBI Taxonomy" id="182803"/>
    <lineage>
        <taxon>Eukaryota</taxon>
        <taxon>Metazoa</taxon>
        <taxon>Ecdysozoa</taxon>
        <taxon>Arthropoda</taxon>
        <taxon>Chelicerata</taxon>
        <taxon>Arachnida</taxon>
        <taxon>Araneae</taxon>
        <taxon>Araneomorphae</taxon>
        <taxon>Entelegynae</taxon>
        <taxon>Araneoidea</taxon>
        <taxon>Araneidae</taxon>
        <taxon>Araneus</taxon>
    </lineage>
</organism>
<feature type="non-terminal residue" evidence="2">
    <location>
        <position position="91"/>
    </location>
</feature>
<comment type="caution">
    <text evidence="2">The sequence shown here is derived from an EMBL/GenBank/DDBJ whole genome shotgun (WGS) entry which is preliminary data.</text>
</comment>
<evidence type="ECO:0000313" key="2">
    <source>
        <dbReference type="EMBL" id="GBO28531.1"/>
    </source>
</evidence>
<evidence type="ECO:0000256" key="1">
    <source>
        <dbReference type="SAM" id="MobiDB-lite"/>
    </source>
</evidence>
<dbReference type="EMBL" id="BGPR01051606">
    <property type="protein sequence ID" value="GBO28531.1"/>
    <property type="molecule type" value="Genomic_DNA"/>
</dbReference>
<name>A0A4Y2VV37_ARAVE</name>
<feature type="compositionally biased region" description="Basic residues" evidence="1">
    <location>
        <begin position="79"/>
        <end position="91"/>
    </location>
</feature>
<accession>A0A4Y2VV37</accession>
<dbReference type="AlphaFoldDB" id="A0A4Y2VV37"/>
<proteinExistence type="predicted"/>
<feature type="region of interest" description="Disordered" evidence="1">
    <location>
        <begin position="47"/>
        <end position="91"/>
    </location>
</feature>
<gene>
    <name evidence="2" type="ORF">AVEN_134357_1</name>
</gene>
<evidence type="ECO:0000313" key="3">
    <source>
        <dbReference type="Proteomes" id="UP000499080"/>
    </source>
</evidence>
<feature type="compositionally biased region" description="Polar residues" evidence="1">
    <location>
        <begin position="57"/>
        <end position="71"/>
    </location>
</feature>
<protein>
    <submittedName>
        <fullName evidence="2">Uncharacterized protein</fullName>
    </submittedName>
</protein>
<sequence length="91" mass="9974">MTPRYVNNGCPPPSIFKINHKIKLWQSPSTATTANLPIYFAKLADIRAPQSPPASPDGSTSPGGPTQQTIQDQDEVPHLHRTHLASPRRSH</sequence>
<keyword evidence="3" id="KW-1185">Reference proteome</keyword>
<dbReference type="Proteomes" id="UP000499080">
    <property type="component" value="Unassembled WGS sequence"/>
</dbReference>